<dbReference type="CDD" id="cd01392">
    <property type="entry name" value="HTH_LacI"/>
    <property type="match status" value="1"/>
</dbReference>
<dbReference type="InterPro" id="IPR000843">
    <property type="entry name" value="HTH_LacI"/>
</dbReference>
<dbReference type="InterPro" id="IPR046335">
    <property type="entry name" value="LacI/GalR-like_sensor"/>
</dbReference>
<dbReference type="PROSITE" id="PS50932">
    <property type="entry name" value="HTH_LACI_2"/>
    <property type="match status" value="1"/>
</dbReference>
<evidence type="ECO:0000256" key="2">
    <source>
        <dbReference type="ARBA" id="ARBA00023015"/>
    </source>
</evidence>
<dbReference type="AlphaFoldDB" id="A0A317G7Y8"/>
<keyword evidence="2" id="KW-0805">Transcription regulation</keyword>
<evidence type="ECO:0000256" key="1">
    <source>
        <dbReference type="ARBA" id="ARBA00022491"/>
    </source>
</evidence>
<evidence type="ECO:0000313" key="7">
    <source>
        <dbReference type="Proteomes" id="UP000245488"/>
    </source>
</evidence>
<organism evidence="6 7">
    <name type="scientific">Butyrivibrio fibrisolvens</name>
    <dbReference type="NCBI Taxonomy" id="831"/>
    <lineage>
        <taxon>Bacteria</taxon>
        <taxon>Bacillati</taxon>
        <taxon>Bacillota</taxon>
        <taxon>Clostridia</taxon>
        <taxon>Lachnospirales</taxon>
        <taxon>Lachnospiraceae</taxon>
        <taxon>Butyrivibrio</taxon>
    </lineage>
</organism>
<keyword evidence="3" id="KW-0238">DNA-binding</keyword>
<dbReference type="SUPFAM" id="SSF47413">
    <property type="entry name" value="lambda repressor-like DNA-binding domains"/>
    <property type="match status" value="1"/>
</dbReference>
<keyword evidence="4" id="KW-0804">Transcription</keyword>
<keyword evidence="7" id="KW-1185">Reference proteome</keyword>
<dbReference type="Proteomes" id="UP000245488">
    <property type="component" value="Chromosome"/>
</dbReference>
<dbReference type="Gene3D" id="1.10.260.40">
    <property type="entry name" value="lambda repressor-like DNA-binding domains"/>
    <property type="match status" value="1"/>
</dbReference>
<protein>
    <submittedName>
        <fullName evidence="6">LacI family transcriptional regulator</fullName>
    </submittedName>
</protein>
<dbReference type="InterPro" id="IPR028082">
    <property type="entry name" value="Peripla_BP_I"/>
</dbReference>
<gene>
    <name evidence="6" type="ORF">CPT75_18175</name>
</gene>
<dbReference type="Gene3D" id="3.40.50.2300">
    <property type="match status" value="2"/>
</dbReference>
<dbReference type="EMBL" id="NXNG01000001">
    <property type="protein sequence ID" value="PWT28903.1"/>
    <property type="molecule type" value="Genomic_DNA"/>
</dbReference>
<dbReference type="Pfam" id="PF13377">
    <property type="entry name" value="Peripla_BP_3"/>
    <property type="match status" value="1"/>
</dbReference>
<dbReference type="PANTHER" id="PTHR30146:SF148">
    <property type="entry name" value="HTH-TYPE TRANSCRIPTIONAL REPRESSOR PURR-RELATED"/>
    <property type="match status" value="1"/>
</dbReference>
<dbReference type="GO" id="GO:0003700">
    <property type="term" value="F:DNA-binding transcription factor activity"/>
    <property type="evidence" value="ECO:0007669"/>
    <property type="project" value="TreeGrafter"/>
</dbReference>
<evidence type="ECO:0000259" key="5">
    <source>
        <dbReference type="PROSITE" id="PS50932"/>
    </source>
</evidence>
<proteinExistence type="predicted"/>
<dbReference type="PANTHER" id="PTHR30146">
    <property type="entry name" value="LACI-RELATED TRANSCRIPTIONAL REPRESSOR"/>
    <property type="match status" value="1"/>
</dbReference>
<dbReference type="SUPFAM" id="SSF53822">
    <property type="entry name" value="Periplasmic binding protein-like I"/>
    <property type="match status" value="1"/>
</dbReference>
<feature type="domain" description="HTH lacI-type" evidence="5">
    <location>
        <begin position="8"/>
        <end position="62"/>
    </location>
</feature>
<keyword evidence="1" id="KW-0678">Repressor</keyword>
<dbReference type="Pfam" id="PF00356">
    <property type="entry name" value="LacI"/>
    <property type="match status" value="1"/>
</dbReference>
<evidence type="ECO:0000256" key="4">
    <source>
        <dbReference type="ARBA" id="ARBA00023163"/>
    </source>
</evidence>
<evidence type="ECO:0000313" key="6">
    <source>
        <dbReference type="EMBL" id="PWT28903.1"/>
    </source>
</evidence>
<accession>A0A317G7Y8</accession>
<dbReference type="GO" id="GO:0000976">
    <property type="term" value="F:transcription cis-regulatory region binding"/>
    <property type="evidence" value="ECO:0007669"/>
    <property type="project" value="TreeGrafter"/>
</dbReference>
<evidence type="ECO:0000256" key="3">
    <source>
        <dbReference type="ARBA" id="ARBA00023125"/>
    </source>
</evidence>
<dbReference type="SMART" id="SM00354">
    <property type="entry name" value="HTH_LACI"/>
    <property type="match status" value="1"/>
</dbReference>
<sequence length="345" mass="38440">MNMANNKVTMQDIADACGLSRNTVSKVFNGRGNVPSNTRNHILKKAEELGYKAIPSEKVFQQSSHGKVIALLSNKLPAEYHFGTYFVTTFTDRICRAGYNLKMFEISSEELKRKELPPHFIPDQTAGIVGIEMFDQDYLDYICKLGIPTIMLDSPTHAFKKLMGCDFVAMESRAGIIEIVNYIISKGAGKIGFYGDCEHCGSFYDRWIGYRTALIDAGIDYNEDYCILDPDASPYADTDWIVSRLNKMKELPDAFVCANDFLAAHLMNALKKMGLSIPGDIMVTGFDGTPQASIVEPALTTVQIPSVEIGRISAEVLLRRIGNPGIPYSWTHVECTPMFRNSTRK</sequence>
<name>A0A317G7Y8_BUTFI</name>
<reference evidence="6 7" key="1">
    <citation type="submission" date="2017-09" db="EMBL/GenBank/DDBJ databases">
        <title>High-quality draft genome sequence of Butyrivibrio fibrisolvens INBov1, isolated from cow rumen.</title>
        <authorList>
            <person name="Rodriguez Hernaez J."/>
            <person name="Rivarola M."/>
            <person name="Paniego N."/>
            <person name="Cravero S."/>
            <person name="Ceron Cucchi M."/>
            <person name="Martinez M.C."/>
        </authorList>
    </citation>
    <scope>NUCLEOTIDE SEQUENCE [LARGE SCALE GENOMIC DNA]</scope>
    <source>
        <strain evidence="6 7">INBov1</strain>
    </source>
</reference>
<comment type="caution">
    <text evidence="6">The sequence shown here is derived from an EMBL/GenBank/DDBJ whole genome shotgun (WGS) entry which is preliminary data.</text>
</comment>
<dbReference type="InterPro" id="IPR010982">
    <property type="entry name" value="Lambda_DNA-bd_dom_sf"/>
</dbReference>